<dbReference type="AlphaFoldDB" id="A0A1V3NJJ9"/>
<sequence>MVPRGSPFDLDNEDAYCRWRDAKLAGYPQQAEALIVEVGDPRTLSDTEAHELLQQVRKTNMAVYAGATGDDPDKGILRALGRRFGLLRMDSNYLADDDGITSLTVNPQGEHPAYIPYTNRPINWHTDGYYNPLEKQIRGLILHCVHPAGEGGENRLMDPEIVYILMREENPDLVRALMRPDVMTIPPGRDSEGGERGAATGPVFSWHPGTDSLHMRYTARRRNIEWRADAETREAVACLERLLESDTPFRFATRLEAGMGLVCNNVLHDRSGFNDPPGHPPRLLYRARFFDRVAGTGLRSPG</sequence>
<evidence type="ECO:0000259" key="5">
    <source>
        <dbReference type="Pfam" id="PF02668"/>
    </source>
</evidence>
<comment type="caution">
    <text evidence="6">The sequence shown here is derived from an EMBL/GenBank/DDBJ whole genome shotgun (WGS) entry which is preliminary data.</text>
</comment>
<dbReference type="SUPFAM" id="SSF51197">
    <property type="entry name" value="Clavaminate synthase-like"/>
    <property type="match status" value="1"/>
</dbReference>
<keyword evidence="7" id="KW-1185">Reference proteome</keyword>
<gene>
    <name evidence="6" type="ORF">B1C78_06980</name>
</gene>
<organism evidence="6 7">
    <name type="scientific">Thioalkalivibrio denitrificans</name>
    <dbReference type="NCBI Taxonomy" id="108003"/>
    <lineage>
        <taxon>Bacteria</taxon>
        <taxon>Pseudomonadati</taxon>
        <taxon>Pseudomonadota</taxon>
        <taxon>Gammaproteobacteria</taxon>
        <taxon>Chromatiales</taxon>
        <taxon>Ectothiorhodospiraceae</taxon>
        <taxon>Thioalkalivibrio</taxon>
    </lineage>
</organism>
<evidence type="ECO:0000313" key="7">
    <source>
        <dbReference type="Proteomes" id="UP000189462"/>
    </source>
</evidence>
<dbReference type="PANTHER" id="PTHR10696:SF56">
    <property type="entry name" value="TAUD_TFDA-LIKE DOMAIN-CONTAINING PROTEIN"/>
    <property type="match status" value="1"/>
</dbReference>
<dbReference type="InterPro" id="IPR042098">
    <property type="entry name" value="TauD-like_sf"/>
</dbReference>
<protein>
    <submittedName>
        <fullName evidence="6">Taurine catabolism dioxygenase TauD</fullName>
    </submittedName>
</protein>
<reference evidence="6 7" key="1">
    <citation type="submission" date="2017-02" db="EMBL/GenBank/DDBJ databases">
        <title>Genomic diversity within the haloalkaliphilic genus Thioalkalivibrio.</title>
        <authorList>
            <person name="Ahn A.-C."/>
            <person name="Meier-Kolthoff J."/>
            <person name="Overmars L."/>
            <person name="Richter M."/>
            <person name="Woyke T."/>
            <person name="Sorokin D.Y."/>
            <person name="Muyzer G."/>
        </authorList>
    </citation>
    <scope>NUCLEOTIDE SEQUENCE [LARGE SCALE GENOMIC DNA]</scope>
    <source>
        <strain evidence="6 7">ALJD</strain>
    </source>
</reference>
<dbReference type="GO" id="GO:0017000">
    <property type="term" value="P:antibiotic biosynthetic process"/>
    <property type="evidence" value="ECO:0007669"/>
    <property type="project" value="UniProtKB-KW"/>
</dbReference>
<comment type="cofactor">
    <cofactor evidence="1">
        <name>Fe(2+)</name>
        <dbReference type="ChEBI" id="CHEBI:29033"/>
    </cofactor>
</comment>
<dbReference type="InterPro" id="IPR050411">
    <property type="entry name" value="AlphaKG_dependent_hydroxylases"/>
</dbReference>
<dbReference type="Gene3D" id="3.60.130.10">
    <property type="entry name" value="Clavaminate synthase-like"/>
    <property type="match status" value="1"/>
</dbReference>
<dbReference type="EMBL" id="MVBK01000040">
    <property type="protein sequence ID" value="OOG25154.1"/>
    <property type="molecule type" value="Genomic_DNA"/>
</dbReference>
<name>A0A1V3NJJ9_9GAMM</name>
<dbReference type="InterPro" id="IPR003819">
    <property type="entry name" value="TauD/TfdA-like"/>
</dbReference>
<dbReference type="Proteomes" id="UP000189462">
    <property type="component" value="Unassembled WGS sequence"/>
</dbReference>
<dbReference type="PANTHER" id="PTHR10696">
    <property type="entry name" value="GAMMA-BUTYROBETAINE HYDROXYLASE-RELATED"/>
    <property type="match status" value="1"/>
</dbReference>
<dbReference type="OrthoDB" id="9770519at2"/>
<evidence type="ECO:0000256" key="3">
    <source>
        <dbReference type="ARBA" id="ARBA00023194"/>
    </source>
</evidence>
<dbReference type="Pfam" id="PF02668">
    <property type="entry name" value="TauD"/>
    <property type="match status" value="1"/>
</dbReference>
<evidence type="ECO:0000256" key="4">
    <source>
        <dbReference type="SAM" id="MobiDB-lite"/>
    </source>
</evidence>
<feature type="domain" description="TauD/TfdA-like" evidence="5">
    <location>
        <begin position="30"/>
        <end position="287"/>
    </location>
</feature>
<keyword evidence="2" id="KW-0560">Oxidoreductase</keyword>
<proteinExistence type="predicted"/>
<evidence type="ECO:0000256" key="2">
    <source>
        <dbReference type="ARBA" id="ARBA00023002"/>
    </source>
</evidence>
<dbReference type="GO" id="GO:0016706">
    <property type="term" value="F:2-oxoglutarate-dependent dioxygenase activity"/>
    <property type="evidence" value="ECO:0007669"/>
    <property type="project" value="UniProtKB-ARBA"/>
</dbReference>
<evidence type="ECO:0000256" key="1">
    <source>
        <dbReference type="ARBA" id="ARBA00001954"/>
    </source>
</evidence>
<dbReference type="STRING" id="108003.B1C78_06980"/>
<keyword evidence="3" id="KW-0045">Antibiotic biosynthesis</keyword>
<feature type="region of interest" description="Disordered" evidence="4">
    <location>
        <begin position="185"/>
        <end position="204"/>
    </location>
</feature>
<evidence type="ECO:0000313" key="6">
    <source>
        <dbReference type="EMBL" id="OOG25154.1"/>
    </source>
</evidence>
<accession>A0A1V3NJJ9</accession>
<keyword evidence="6" id="KW-0223">Dioxygenase</keyword>